<keyword evidence="3 6" id="KW-0863">Zinc-finger</keyword>
<evidence type="ECO:0000256" key="6">
    <source>
        <dbReference type="PROSITE-ProRule" id="PRU00175"/>
    </source>
</evidence>
<dbReference type="OrthoDB" id="8062037at2759"/>
<keyword evidence="9" id="KW-1185">Reference proteome</keyword>
<dbReference type="InterPro" id="IPR024766">
    <property type="entry name" value="Znf_RING_H2"/>
</dbReference>
<comment type="pathway">
    <text evidence="1">Protein modification; protein ubiquitination.</text>
</comment>
<proteinExistence type="predicted"/>
<dbReference type="Proteomes" id="UP001152300">
    <property type="component" value="Unassembled WGS sequence"/>
</dbReference>
<dbReference type="AlphaFoldDB" id="A0A9X0AEE0"/>
<comment type="caution">
    <text evidence="8">The sequence shown here is derived from an EMBL/GenBank/DDBJ whole genome shotgun (WGS) entry which is preliminary data.</text>
</comment>
<name>A0A9X0AEE0_9HELO</name>
<feature type="domain" description="RING-type" evidence="7">
    <location>
        <begin position="55"/>
        <end position="104"/>
    </location>
</feature>
<evidence type="ECO:0000259" key="7">
    <source>
        <dbReference type="PROSITE" id="PS50089"/>
    </source>
</evidence>
<dbReference type="InterPro" id="IPR001841">
    <property type="entry name" value="Znf_RING"/>
</dbReference>
<dbReference type="SUPFAM" id="SSF57850">
    <property type="entry name" value="RING/U-box"/>
    <property type="match status" value="1"/>
</dbReference>
<organism evidence="8 9">
    <name type="scientific">Sclerotinia nivalis</name>
    <dbReference type="NCBI Taxonomy" id="352851"/>
    <lineage>
        <taxon>Eukaryota</taxon>
        <taxon>Fungi</taxon>
        <taxon>Dikarya</taxon>
        <taxon>Ascomycota</taxon>
        <taxon>Pezizomycotina</taxon>
        <taxon>Leotiomycetes</taxon>
        <taxon>Helotiales</taxon>
        <taxon>Sclerotiniaceae</taxon>
        <taxon>Sclerotinia</taxon>
    </lineage>
</organism>
<evidence type="ECO:0000256" key="5">
    <source>
        <dbReference type="ARBA" id="ARBA00022833"/>
    </source>
</evidence>
<evidence type="ECO:0000256" key="3">
    <source>
        <dbReference type="ARBA" id="ARBA00022771"/>
    </source>
</evidence>
<evidence type="ECO:0000313" key="8">
    <source>
        <dbReference type="EMBL" id="KAJ8061302.1"/>
    </source>
</evidence>
<evidence type="ECO:0000313" key="9">
    <source>
        <dbReference type="Proteomes" id="UP001152300"/>
    </source>
</evidence>
<dbReference type="Pfam" id="PF12678">
    <property type="entry name" value="zf-rbx1"/>
    <property type="match status" value="1"/>
</dbReference>
<dbReference type="GO" id="GO:0051603">
    <property type="term" value="P:proteolysis involved in protein catabolic process"/>
    <property type="evidence" value="ECO:0007669"/>
    <property type="project" value="UniProtKB-ARBA"/>
</dbReference>
<dbReference type="InterPro" id="IPR013083">
    <property type="entry name" value="Znf_RING/FYVE/PHD"/>
</dbReference>
<evidence type="ECO:0000256" key="1">
    <source>
        <dbReference type="ARBA" id="ARBA00004906"/>
    </source>
</evidence>
<dbReference type="GO" id="GO:0008270">
    <property type="term" value="F:zinc ion binding"/>
    <property type="evidence" value="ECO:0007669"/>
    <property type="project" value="UniProtKB-KW"/>
</dbReference>
<dbReference type="EMBL" id="JAPEIS010000012">
    <property type="protein sequence ID" value="KAJ8061302.1"/>
    <property type="molecule type" value="Genomic_DNA"/>
</dbReference>
<keyword evidence="4" id="KW-0833">Ubl conjugation pathway</keyword>
<dbReference type="PROSITE" id="PS50089">
    <property type="entry name" value="ZF_RING_2"/>
    <property type="match status" value="1"/>
</dbReference>
<keyword evidence="5" id="KW-0862">Zinc</keyword>
<protein>
    <recommendedName>
        <fullName evidence="7">RING-type domain-containing protein</fullName>
    </recommendedName>
</protein>
<gene>
    <name evidence="8" type="ORF">OCU04_010365</name>
</gene>
<keyword evidence="2" id="KW-0479">Metal-binding</keyword>
<reference evidence="8" key="1">
    <citation type="submission" date="2022-11" db="EMBL/GenBank/DDBJ databases">
        <title>Genome Resource of Sclerotinia nivalis Strain SnTB1, a Plant Pathogen Isolated from American Ginseng.</title>
        <authorList>
            <person name="Fan S."/>
        </authorList>
    </citation>
    <scope>NUCLEOTIDE SEQUENCE</scope>
    <source>
        <strain evidence="8">SnTB1</strain>
    </source>
</reference>
<evidence type="ECO:0000256" key="4">
    <source>
        <dbReference type="ARBA" id="ARBA00022786"/>
    </source>
</evidence>
<sequence length="135" mass="15447">MREDYYNNHITSLQQQGLLSFGTEPVSMPTGKEHAIGQILVPVTSGVDELELCFCGAPYADPTSKIEKDSHEAVKMPECPHIFGKYCIVQWLNENRIPTCPMCRKRVILVMDVPVERMDDRGLYRVIDYHYSQPD</sequence>
<dbReference type="Gene3D" id="3.30.40.10">
    <property type="entry name" value="Zinc/RING finger domain, C3HC4 (zinc finger)"/>
    <property type="match status" value="1"/>
</dbReference>
<accession>A0A9X0AEE0</accession>
<evidence type="ECO:0000256" key="2">
    <source>
        <dbReference type="ARBA" id="ARBA00022723"/>
    </source>
</evidence>